<dbReference type="AlphaFoldDB" id="A0A517X2W9"/>
<protein>
    <submittedName>
        <fullName evidence="2">Uncharacterized protein</fullName>
    </submittedName>
</protein>
<sequence length="116" mass="12830">MYFPEGLMLDPNHPQVSTLSLFGYMITILSWEFELGLAALLIFSNKKPGFATLSLLLILSGSMTVFLIVRGKRDFARLRFTKGRIELSGIQATMVTVFVVLFGGTLGLIAMNIVNQ</sequence>
<accession>A0A517X2W9</accession>
<proteinExistence type="predicted"/>
<keyword evidence="1" id="KW-1133">Transmembrane helix</keyword>
<organism evidence="2 3">
    <name type="scientific">Gimesia aquarii</name>
    <dbReference type="NCBI Taxonomy" id="2527964"/>
    <lineage>
        <taxon>Bacteria</taxon>
        <taxon>Pseudomonadati</taxon>
        <taxon>Planctomycetota</taxon>
        <taxon>Planctomycetia</taxon>
        <taxon>Planctomycetales</taxon>
        <taxon>Planctomycetaceae</taxon>
        <taxon>Gimesia</taxon>
    </lineage>
</organism>
<dbReference type="EMBL" id="CP037422">
    <property type="protein sequence ID" value="QDU11857.1"/>
    <property type="molecule type" value="Genomic_DNA"/>
</dbReference>
<keyword evidence="3" id="KW-1185">Reference proteome</keyword>
<feature type="transmembrane region" description="Helical" evidence="1">
    <location>
        <begin position="90"/>
        <end position="114"/>
    </location>
</feature>
<evidence type="ECO:0000313" key="3">
    <source>
        <dbReference type="Proteomes" id="UP000318384"/>
    </source>
</evidence>
<reference evidence="2 3" key="1">
    <citation type="submission" date="2019-03" db="EMBL/GenBank/DDBJ databases">
        <title>Deep-cultivation of Planctomycetes and their phenomic and genomic characterization uncovers novel biology.</title>
        <authorList>
            <person name="Wiegand S."/>
            <person name="Jogler M."/>
            <person name="Boedeker C."/>
            <person name="Pinto D."/>
            <person name="Vollmers J."/>
            <person name="Rivas-Marin E."/>
            <person name="Kohn T."/>
            <person name="Peeters S.H."/>
            <person name="Heuer A."/>
            <person name="Rast P."/>
            <person name="Oberbeckmann S."/>
            <person name="Bunk B."/>
            <person name="Jeske O."/>
            <person name="Meyerdierks A."/>
            <person name="Storesund J.E."/>
            <person name="Kallscheuer N."/>
            <person name="Luecker S."/>
            <person name="Lage O.M."/>
            <person name="Pohl T."/>
            <person name="Merkel B.J."/>
            <person name="Hornburger P."/>
            <person name="Mueller R.-W."/>
            <person name="Bruemmer F."/>
            <person name="Labrenz M."/>
            <person name="Spormann A.M."/>
            <person name="Op den Camp H."/>
            <person name="Overmann J."/>
            <person name="Amann R."/>
            <person name="Jetten M.S.M."/>
            <person name="Mascher T."/>
            <person name="Medema M.H."/>
            <person name="Devos D.P."/>
            <person name="Kaster A.-K."/>
            <person name="Ovreas L."/>
            <person name="Rohde M."/>
            <person name="Galperin M.Y."/>
            <person name="Jogler C."/>
        </authorList>
    </citation>
    <scope>NUCLEOTIDE SEQUENCE [LARGE SCALE GENOMIC DNA]</scope>
    <source>
        <strain evidence="2 3">V202</strain>
    </source>
</reference>
<evidence type="ECO:0000313" key="2">
    <source>
        <dbReference type="EMBL" id="QDU11857.1"/>
    </source>
</evidence>
<dbReference type="RefSeq" id="WP_145179603.1">
    <property type="nucleotide sequence ID" value="NZ_CP037422.1"/>
</dbReference>
<feature type="transmembrane region" description="Helical" evidence="1">
    <location>
        <begin position="21"/>
        <end position="43"/>
    </location>
</feature>
<feature type="transmembrane region" description="Helical" evidence="1">
    <location>
        <begin position="49"/>
        <end position="69"/>
    </location>
</feature>
<dbReference type="Proteomes" id="UP000318384">
    <property type="component" value="Chromosome"/>
</dbReference>
<name>A0A517X2W9_9PLAN</name>
<dbReference type="OrthoDB" id="9892931at2"/>
<evidence type="ECO:0000256" key="1">
    <source>
        <dbReference type="SAM" id="Phobius"/>
    </source>
</evidence>
<keyword evidence="1" id="KW-0812">Transmembrane</keyword>
<keyword evidence="1" id="KW-0472">Membrane</keyword>
<gene>
    <name evidence="2" type="ORF">V202x_52820</name>
</gene>